<dbReference type="eggNOG" id="COG1145">
    <property type="taxonomic scope" value="Bacteria"/>
</dbReference>
<dbReference type="GO" id="GO:0005737">
    <property type="term" value="C:cytoplasm"/>
    <property type="evidence" value="ECO:0007669"/>
    <property type="project" value="UniProtKB-SubCell"/>
</dbReference>
<keyword evidence="2 6" id="KW-0479">Metal-binding</keyword>
<gene>
    <name evidence="6 7" type="primary">napF</name>
    <name evidence="7" type="ORF">C9J27_14120</name>
</gene>
<proteinExistence type="inferred from homology"/>
<feature type="binding site" evidence="6">
    <location>
        <position position="71"/>
    </location>
    <ligand>
        <name>[4Fe-4S] cluster</name>
        <dbReference type="ChEBI" id="CHEBI:49883"/>
        <label>2</label>
    </ligand>
</feature>
<evidence type="ECO:0000313" key="7">
    <source>
        <dbReference type="EMBL" id="PSU97878.1"/>
    </source>
</evidence>
<comment type="function">
    <text evidence="6">Could be involved in the maturation of NapA, the catalytic subunit of the periplasmic nitrate reductase, before its export into the periplasm.</text>
</comment>
<dbReference type="EMBL" id="PYNF01000012">
    <property type="protein sequence ID" value="PSU97878.1"/>
    <property type="molecule type" value="Genomic_DNA"/>
</dbReference>
<feature type="binding site" evidence="6">
    <location>
        <position position="146"/>
    </location>
    <ligand>
        <name>[4Fe-4S] cluster</name>
        <dbReference type="ChEBI" id="CHEBI:49883"/>
        <label>3</label>
    </ligand>
</feature>
<accession>A0A0B7JA70</accession>
<dbReference type="InterPro" id="IPR004496">
    <property type="entry name" value="NapF"/>
</dbReference>
<evidence type="ECO:0000256" key="5">
    <source>
        <dbReference type="ARBA" id="ARBA00023014"/>
    </source>
</evidence>
<organism evidence="7 8">
    <name type="scientific">Photobacterium kishitanii</name>
    <dbReference type="NCBI Taxonomy" id="318456"/>
    <lineage>
        <taxon>Bacteria</taxon>
        <taxon>Pseudomonadati</taxon>
        <taxon>Pseudomonadota</taxon>
        <taxon>Gammaproteobacteria</taxon>
        <taxon>Vibrionales</taxon>
        <taxon>Vibrionaceae</taxon>
        <taxon>Photobacterium</taxon>
    </lineage>
</organism>
<keyword evidence="3 6" id="KW-0677">Repeat</keyword>
<evidence type="ECO:0000256" key="6">
    <source>
        <dbReference type="HAMAP-Rule" id="MF_02201"/>
    </source>
</evidence>
<keyword evidence="6" id="KW-0963">Cytoplasm</keyword>
<feature type="binding site" evidence="6">
    <location>
        <position position="143"/>
    </location>
    <ligand>
        <name>[4Fe-4S] cluster</name>
        <dbReference type="ChEBI" id="CHEBI:49883"/>
        <label>3</label>
    </ligand>
</feature>
<comment type="similarity">
    <text evidence="6">Belongs to the NapF family.</text>
</comment>
<evidence type="ECO:0000256" key="3">
    <source>
        <dbReference type="ARBA" id="ARBA00022737"/>
    </source>
</evidence>
<feature type="binding site" evidence="6">
    <location>
        <position position="40"/>
    </location>
    <ligand>
        <name>[4Fe-4S] cluster</name>
        <dbReference type="ChEBI" id="CHEBI:49883"/>
        <label>1</label>
    </ligand>
</feature>
<dbReference type="Pfam" id="PF12838">
    <property type="entry name" value="Fer4_7"/>
    <property type="match status" value="1"/>
</dbReference>
<feature type="binding site" evidence="6">
    <location>
        <position position="37"/>
    </location>
    <ligand>
        <name>[4Fe-4S] cluster</name>
        <dbReference type="ChEBI" id="CHEBI:49883"/>
        <label>1</label>
    </ligand>
</feature>
<dbReference type="PROSITE" id="PS51379">
    <property type="entry name" value="4FE4S_FER_2"/>
    <property type="match status" value="3"/>
</dbReference>
<dbReference type="PANTHER" id="PTHR43687">
    <property type="entry name" value="ADENYLYLSULFATE REDUCTASE, BETA SUBUNIT"/>
    <property type="match status" value="1"/>
</dbReference>
<reference evidence="7 8" key="1">
    <citation type="submission" date="2018-01" db="EMBL/GenBank/DDBJ databases">
        <title>Whole genome sequencing of Histamine producing bacteria.</title>
        <authorList>
            <person name="Butler K."/>
        </authorList>
    </citation>
    <scope>NUCLEOTIDE SEQUENCE [LARGE SCALE GENOMIC DNA]</scope>
    <source>
        <strain evidence="7 8">FS-7.2</strain>
    </source>
</reference>
<evidence type="ECO:0000313" key="8">
    <source>
        <dbReference type="Proteomes" id="UP000241426"/>
    </source>
</evidence>
<feature type="binding site" evidence="6">
    <location>
        <position position="34"/>
    </location>
    <ligand>
        <name>[4Fe-4S] cluster</name>
        <dbReference type="ChEBI" id="CHEBI:49883"/>
        <label>1</label>
    </ligand>
</feature>
<dbReference type="PROSITE" id="PS00198">
    <property type="entry name" value="4FE4S_FER_1"/>
    <property type="match status" value="1"/>
</dbReference>
<keyword evidence="5 6" id="KW-0411">Iron-sulfur</keyword>
<name>A0A0B7JA70_9GAMM</name>
<dbReference type="GO" id="GO:0051539">
    <property type="term" value="F:4 iron, 4 sulfur cluster binding"/>
    <property type="evidence" value="ECO:0007669"/>
    <property type="project" value="UniProtKB-UniRule"/>
</dbReference>
<sequence>MINRSRRSLFTRQRPSQQQRLPWIKDENTFIDQCQRCNACVDVCQTKVIVKGDGGFPMVDFHHGEGECSFCYQCAHVCPEPLFEPQQQPPWQQTVTINSSCIALNNIECRSCGDQCETQAITFALQVGKVAQPMINDAACSGCGACISGCPVAAIEMITPAV</sequence>
<feature type="binding site" evidence="6">
    <location>
        <position position="78"/>
    </location>
    <ligand>
        <name>[4Fe-4S] cluster</name>
        <dbReference type="ChEBI" id="CHEBI:49883"/>
        <label>2</label>
    </ligand>
</feature>
<feature type="binding site" evidence="6">
    <location>
        <position position="68"/>
    </location>
    <ligand>
        <name>[4Fe-4S] cluster</name>
        <dbReference type="ChEBI" id="CHEBI:49883"/>
        <label>2</label>
    </ligand>
</feature>
<dbReference type="GO" id="GO:0046872">
    <property type="term" value="F:metal ion binding"/>
    <property type="evidence" value="ECO:0007669"/>
    <property type="project" value="UniProtKB-KW"/>
</dbReference>
<feature type="binding site" evidence="6">
    <location>
        <position position="150"/>
    </location>
    <ligand>
        <name>[4Fe-4S] cluster</name>
        <dbReference type="ChEBI" id="CHEBI:49883"/>
        <label>3</label>
    </ligand>
</feature>
<keyword evidence="1 6" id="KW-0004">4Fe-4S</keyword>
<dbReference type="HAMAP" id="MF_02201">
    <property type="entry name" value="NapF"/>
    <property type="match status" value="1"/>
</dbReference>
<evidence type="ECO:0000256" key="1">
    <source>
        <dbReference type="ARBA" id="ARBA00022485"/>
    </source>
</evidence>
<dbReference type="Proteomes" id="UP000241426">
    <property type="component" value="Unassembled WGS sequence"/>
</dbReference>
<dbReference type="PANTHER" id="PTHR43687:SF1">
    <property type="entry name" value="FERREDOXIN III"/>
    <property type="match status" value="1"/>
</dbReference>
<comment type="subunit">
    <text evidence="6">Interacts with the cytoplasmic NapA precursor.</text>
</comment>
<feature type="binding site" evidence="6">
    <location>
        <position position="140"/>
    </location>
    <ligand>
        <name>[4Fe-4S] cluster</name>
        <dbReference type="ChEBI" id="CHEBI:49883"/>
        <label>3</label>
    </ligand>
</feature>
<dbReference type="Gene3D" id="3.30.70.20">
    <property type="match status" value="2"/>
</dbReference>
<accession>A0A2T3KG74</accession>
<dbReference type="Pfam" id="PF13187">
    <property type="entry name" value="Fer4_9"/>
    <property type="match status" value="1"/>
</dbReference>
<evidence type="ECO:0000256" key="2">
    <source>
        <dbReference type="ARBA" id="ARBA00022723"/>
    </source>
</evidence>
<dbReference type="InterPro" id="IPR017900">
    <property type="entry name" value="4Fe4S_Fe_S_CS"/>
</dbReference>
<feature type="binding site" evidence="6">
    <location>
        <position position="74"/>
    </location>
    <ligand>
        <name>[4Fe-4S] cluster</name>
        <dbReference type="ChEBI" id="CHEBI:49883"/>
        <label>2</label>
    </ligand>
</feature>
<protein>
    <recommendedName>
        <fullName evidence="6">Ferredoxin-type protein NapF</fullName>
    </recommendedName>
</protein>
<dbReference type="CDD" id="cd10564">
    <property type="entry name" value="NapF_like"/>
    <property type="match status" value="1"/>
</dbReference>
<comment type="caution">
    <text evidence="7">The sequence shown here is derived from an EMBL/GenBank/DDBJ whole genome shotgun (WGS) entry which is preliminary data.</text>
</comment>
<dbReference type="NCBIfam" id="TIGR00402">
    <property type="entry name" value="napF"/>
    <property type="match status" value="1"/>
</dbReference>
<feature type="binding site" evidence="6">
    <location>
        <position position="44"/>
    </location>
    <ligand>
        <name>[4Fe-4S] cluster</name>
        <dbReference type="ChEBI" id="CHEBI:49883"/>
        <label>1</label>
    </ligand>
</feature>
<dbReference type="AlphaFoldDB" id="A0A0B7JA70"/>
<dbReference type="RefSeq" id="WP_036795751.1">
    <property type="nucleotide sequence ID" value="NZ_LN794352.1"/>
</dbReference>
<comment type="cofactor">
    <cofactor evidence="6">
        <name>[4Fe-4S] cluster</name>
        <dbReference type="ChEBI" id="CHEBI:49883"/>
    </cofactor>
</comment>
<comment type="subcellular location">
    <subcellularLocation>
        <location evidence="6">Cytoplasm</location>
    </subcellularLocation>
</comment>
<dbReference type="SUPFAM" id="SSF54862">
    <property type="entry name" value="4Fe-4S ferredoxins"/>
    <property type="match status" value="1"/>
</dbReference>
<dbReference type="InterPro" id="IPR017896">
    <property type="entry name" value="4Fe4S_Fe-S-bd"/>
</dbReference>
<keyword evidence="4 6" id="KW-0408">Iron</keyword>
<dbReference type="GeneID" id="29943500"/>
<dbReference type="InterPro" id="IPR050572">
    <property type="entry name" value="Fe-S_Ferredoxin"/>
</dbReference>
<evidence type="ECO:0000256" key="4">
    <source>
        <dbReference type="ARBA" id="ARBA00023004"/>
    </source>
</evidence>